<evidence type="ECO:0000313" key="2">
    <source>
        <dbReference type="EMBL" id="USP82181.1"/>
    </source>
</evidence>
<feature type="compositionally biased region" description="Acidic residues" evidence="1">
    <location>
        <begin position="838"/>
        <end position="849"/>
    </location>
</feature>
<dbReference type="AlphaFoldDB" id="A0A9Q8ZF34"/>
<keyword evidence="3" id="KW-1185">Reference proteome</keyword>
<accession>A0A9Q8ZF34</accession>
<feature type="compositionally biased region" description="Basic and acidic residues" evidence="1">
    <location>
        <begin position="812"/>
        <end position="837"/>
    </location>
</feature>
<feature type="compositionally biased region" description="Basic residues" evidence="1">
    <location>
        <begin position="728"/>
        <end position="740"/>
    </location>
</feature>
<feature type="region of interest" description="Disordered" evidence="1">
    <location>
        <begin position="1"/>
        <end position="40"/>
    </location>
</feature>
<feature type="compositionally biased region" description="Polar residues" evidence="1">
    <location>
        <begin position="718"/>
        <end position="727"/>
    </location>
</feature>
<evidence type="ECO:0008006" key="4">
    <source>
        <dbReference type="Google" id="ProtNLM"/>
    </source>
</evidence>
<organism evidence="2 3">
    <name type="scientific">Curvularia clavata</name>
    <dbReference type="NCBI Taxonomy" id="95742"/>
    <lineage>
        <taxon>Eukaryota</taxon>
        <taxon>Fungi</taxon>
        <taxon>Dikarya</taxon>
        <taxon>Ascomycota</taxon>
        <taxon>Pezizomycotina</taxon>
        <taxon>Dothideomycetes</taxon>
        <taxon>Pleosporomycetidae</taxon>
        <taxon>Pleosporales</taxon>
        <taxon>Pleosporineae</taxon>
        <taxon>Pleosporaceae</taxon>
        <taxon>Curvularia</taxon>
    </lineage>
</organism>
<feature type="region of interest" description="Disordered" evidence="1">
    <location>
        <begin position="811"/>
        <end position="849"/>
    </location>
</feature>
<gene>
    <name evidence="2" type="ORF">yc1106_09455</name>
</gene>
<dbReference type="Proteomes" id="UP001056012">
    <property type="component" value="Chromosome 7"/>
</dbReference>
<name>A0A9Q8ZF34_CURCL</name>
<evidence type="ECO:0000256" key="1">
    <source>
        <dbReference type="SAM" id="MobiDB-lite"/>
    </source>
</evidence>
<dbReference type="VEuPathDB" id="FungiDB:yc1106_09455"/>
<protein>
    <recommendedName>
        <fullName evidence="4">F-box domain-containing protein</fullName>
    </recommendedName>
</protein>
<reference evidence="2" key="1">
    <citation type="submission" date="2021-12" db="EMBL/GenBank/DDBJ databases">
        <title>Curvularia clavata genome.</title>
        <authorList>
            <person name="Cao Y."/>
        </authorList>
    </citation>
    <scope>NUCLEOTIDE SEQUENCE</scope>
    <source>
        <strain evidence="2">Yc1106</strain>
    </source>
</reference>
<feature type="region of interest" description="Disordered" evidence="1">
    <location>
        <begin position="717"/>
        <end position="755"/>
    </location>
</feature>
<feature type="compositionally biased region" description="Polar residues" evidence="1">
    <location>
        <begin position="1"/>
        <end position="13"/>
    </location>
</feature>
<proteinExistence type="predicted"/>
<feature type="region of interest" description="Disordered" evidence="1">
    <location>
        <begin position="556"/>
        <end position="575"/>
    </location>
</feature>
<dbReference type="EMBL" id="CP089280">
    <property type="protein sequence ID" value="USP82181.1"/>
    <property type="molecule type" value="Genomic_DNA"/>
</dbReference>
<dbReference type="OrthoDB" id="10265319at2759"/>
<sequence length="849" mass="94350">MLSSYETFDSARSSPYPMRCSTTSRRDDPRRPSSPAPRALSLGNDVLEEHRNTPARAARVYTLIQALSLLFVRTPLHLPRRSLHAKPSQPVPDRDVFPFSKPFHTLRRFWPTIRGWCAYHQLSSSSFTNSSGQKRLMDTNTLHTTAAIVQFSTPTTATLATPARPSSSLGAMSLLKTSPFSKLSSDHVLEICKHLSVTDLYHLALTSRKTMAALHELYKHIRLTSPSSAQGFRLLESMADPQTPFRAVALTSLRIDGASPKDPSPLPRGSKGSETVEAILEQCLLKHLPSNAAQGVQDAVDKAYGVCRASVYASTHVGLASLVLAATLAKSLKSIEWLMAGTGLESTPLNLLKLMISAKVACSVPAFPALCHLAWRLDSADAYVPIVPSLKSLIIHGAANQEVNFDLTAMTNSTESQLMEVAVLGMEMIIPLTELSLLGHLRHLRILRMRDFARPYTQNYRTLFTLLGRTSPQLEAIELDFEYMDFNDRAQPTILKSLQPDLHLLTNLKHAKIHTQLLWPSPFGMDLRRMYDMLPPNLEYLLLVGLNLSDFLQLDENEDEEEDDGENDEEMVGPDEAEDDALEQDDFDPFLLRDLCTGLPHLTQLGFRFDFHANTRPDLDQELQRAGQDLERLVARAPALGLTLGIYLPSFSPPLNFISTAPIHARLPDSNSCKLPNSLSISSIMPRNSSSARIKIKREPSPLEDDVDDALAAFSPSGAAQHTSSPRHNSRAQRHNHQVRSGRASTDNKRHANKLRQRAQVVVLRAEAGATELLTQAAEFNARAEALKLRAKAKAAKLCVEAAQLELNAIEEDIHGGEEEVQQEVKEEQEEREKGDEQDKEDEEDEEWV</sequence>
<evidence type="ECO:0000313" key="3">
    <source>
        <dbReference type="Proteomes" id="UP001056012"/>
    </source>
</evidence>